<proteinExistence type="predicted"/>
<dbReference type="OrthoDB" id="2830at2157"/>
<dbReference type="STRING" id="348780.NP_0516A"/>
<dbReference type="GeneID" id="3700881"/>
<accession>A0A1U7ETU0</accession>
<evidence type="ECO:0000259" key="2">
    <source>
        <dbReference type="PROSITE" id="PS50110"/>
    </source>
</evidence>
<dbReference type="PANTHER" id="PTHR43228:SF1">
    <property type="entry name" value="TWO-COMPONENT RESPONSE REGULATOR ARR22"/>
    <property type="match status" value="1"/>
</dbReference>
<name>A0A1U7ETU0_NATPD</name>
<dbReference type="Proteomes" id="UP000002698">
    <property type="component" value="Chromosome"/>
</dbReference>
<evidence type="ECO:0000313" key="3">
    <source>
        <dbReference type="EMBL" id="CAI48349.1"/>
    </source>
</evidence>
<dbReference type="HOGENOM" id="CLU_000445_69_15_2"/>
<dbReference type="SUPFAM" id="SSF52172">
    <property type="entry name" value="CheY-like"/>
    <property type="match status" value="1"/>
</dbReference>
<keyword evidence="4" id="KW-1185">Reference proteome</keyword>
<reference evidence="3 4" key="1">
    <citation type="journal article" date="2005" name="Genome Res.">
        <title>Living with two extremes: conclusions from the genome sequence of Natronomonas pharaonis.</title>
        <authorList>
            <person name="Falb M."/>
            <person name="Pfeiffer F."/>
            <person name="Palm P."/>
            <person name="Rodewald K."/>
            <person name="Hickmann V."/>
            <person name="Tittor J."/>
            <person name="Oesterhelt D."/>
        </authorList>
    </citation>
    <scope>NUCLEOTIDE SEQUENCE [LARGE SCALE GENOMIC DNA]</scope>
    <source>
        <strain evidence="4">ATCC 35678 / DSM 2160 / CIP 103997 / JCM 8858 / NBRC 14720 / NCIMB 2260 / Gabara</strain>
    </source>
</reference>
<dbReference type="AlphaFoldDB" id="A0A1U7ETU0"/>
<dbReference type="EnsemblBacteria" id="CAI48349">
    <property type="protein sequence ID" value="CAI48349"/>
    <property type="gene ID" value="NP_0516A"/>
</dbReference>
<dbReference type="InterPro" id="IPR052048">
    <property type="entry name" value="ST_Response_Regulator"/>
</dbReference>
<dbReference type="Gene3D" id="3.40.50.2300">
    <property type="match status" value="1"/>
</dbReference>
<dbReference type="Pfam" id="PF00072">
    <property type="entry name" value="Response_reg"/>
    <property type="match status" value="1"/>
</dbReference>
<dbReference type="GO" id="GO:0000160">
    <property type="term" value="P:phosphorelay signal transduction system"/>
    <property type="evidence" value="ECO:0007669"/>
    <property type="project" value="InterPro"/>
</dbReference>
<dbReference type="SMART" id="SM00448">
    <property type="entry name" value="REC"/>
    <property type="match status" value="1"/>
</dbReference>
<evidence type="ECO:0000313" key="4">
    <source>
        <dbReference type="Proteomes" id="UP000002698"/>
    </source>
</evidence>
<dbReference type="eggNOG" id="arCOG02391">
    <property type="taxonomic scope" value="Archaea"/>
</dbReference>
<dbReference type="InterPro" id="IPR001789">
    <property type="entry name" value="Sig_transdc_resp-reg_receiver"/>
</dbReference>
<gene>
    <name evidence="3" type="primary">cheY2</name>
    <name evidence="3" type="ordered locus">NP_0516A</name>
</gene>
<dbReference type="RefSeq" id="WP_011321985.1">
    <property type="nucleotide sequence ID" value="NC_007426.1"/>
</dbReference>
<dbReference type="InterPro" id="IPR011006">
    <property type="entry name" value="CheY-like_superfamily"/>
</dbReference>
<organism evidence="3 4">
    <name type="scientific">Natronomonas pharaonis (strain ATCC 35678 / DSM 2160 / CIP 103997 / JCM 8858 / NBRC 14720 / NCIMB 2260 / Gabara)</name>
    <name type="common">Halobacterium pharaonis</name>
    <dbReference type="NCBI Taxonomy" id="348780"/>
    <lineage>
        <taxon>Archaea</taxon>
        <taxon>Methanobacteriati</taxon>
        <taxon>Methanobacteriota</taxon>
        <taxon>Stenosarchaea group</taxon>
        <taxon>Halobacteria</taxon>
        <taxon>Halobacteriales</taxon>
        <taxon>Natronomonadaceae</taxon>
        <taxon>Natronomonas</taxon>
    </lineage>
</organism>
<evidence type="ECO:0000256" key="1">
    <source>
        <dbReference type="PROSITE-ProRule" id="PRU00169"/>
    </source>
</evidence>
<sequence length="120" mass="13238">MTQRVLVVDDSSLQRTIITGALGDRFEVVGEAENGQEAVELFEEKEPDLVTMDIMMPEMDGVEATGEIKNRTDDTKVMMCTSVEQAEKMKEAVRAGADEYVTKPFDEDELLDTATTLVGS</sequence>
<dbReference type="PANTHER" id="PTHR43228">
    <property type="entry name" value="TWO-COMPONENT RESPONSE REGULATOR"/>
    <property type="match status" value="1"/>
</dbReference>
<feature type="modified residue" description="4-aspartylphosphate" evidence="1">
    <location>
        <position position="53"/>
    </location>
</feature>
<protein>
    <submittedName>
        <fullName evidence="3">Response regulator CheY</fullName>
    </submittedName>
</protein>
<feature type="domain" description="Response regulatory" evidence="2">
    <location>
        <begin position="4"/>
        <end position="118"/>
    </location>
</feature>
<dbReference type="EMBL" id="CR936257">
    <property type="protein sequence ID" value="CAI48349.1"/>
    <property type="molecule type" value="Genomic_DNA"/>
</dbReference>
<dbReference type="KEGG" id="nph:NP_0516A"/>
<keyword evidence="1" id="KW-0597">Phosphoprotein</keyword>
<dbReference type="PROSITE" id="PS50110">
    <property type="entry name" value="RESPONSE_REGULATORY"/>
    <property type="match status" value="1"/>
</dbReference>